<organism evidence="1 2">
    <name type="scientific">Pyxicephalus adspersus</name>
    <name type="common">African bullfrog</name>
    <dbReference type="NCBI Taxonomy" id="30357"/>
    <lineage>
        <taxon>Eukaryota</taxon>
        <taxon>Metazoa</taxon>
        <taxon>Chordata</taxon>
        <taxon>Craniata</taxon>
        <taxon>Vertebrata</taxon>
        <taxon>Euteleostomi</taxon>
        <taxon>Amphibia</taxon>
        <taxon>Batrachia</taxon>
        <taxon>Anura</taxon>
        <taxon>Neobatrachia</taxon>
        <taxon>Ranoidea</taxon>
        <taxon>Pyxicephalidae</taxon>
        <taxon>Pyxicephalinae</taxon>
        <taxon>Pyxicephalus</taxon>
    </lineage>
</organism>
<dbReference type="AlphaFoldDB" id="A0AAV2ZTM4"/>
<proteinExistence type="predicted"/>
<dbReference type="EMBL" id="DYDO01000012">
    <property type="protein sequence ID" value="DBA15060.1"/>
    <property type="molecule type" value="Genomic_DNA"/>
</dbReference>
<comment type="caution">
    <text evidence="1">The sequence shown here is derived from an EMBL/GenBank/DDBJ whole genome shotgun (WGS) entry which is preliminary data.</text>
</comment>
<reference evidence="1" key="1">
    <citation type="thesis" date="2020" institute="ProQuest LLC" country="789 East Eisenhower Parkway, Ann Arbor, MI, USA">
        <title>Comparative Genomics and Chromosome Evolution.</title>
        <authorList>
            <person name="Mudd A.B."/>
        </authorList>
    </citation>
    <scope>NUCLEOTIDE SEQUENCE</scope>
    <source>
        <strain evidence="1">1538</strain>
        <tissue evidence="1">Blood</tissue>
    </source>
</reference>
<gene>
    <name evidence="1" type="ORF">GDO54_004320</name>
</gene>
<evidence type="ECO:0000313" key="1">
    <source>
        <dbReference type="EMBL" id="DBA15060.1"/>
    </source>
</evidence>
<sequence>MEGMEILFHMQAVKQHLDTFKRKHLYVKLRWNDVQYYVTHSIKNFSLFRLQKNYNSIGCCGGLHFAHNILLCGTLLNNAKRLCTVNHLTAHI</sequence>
<name>A0AAV2ZTM4_PYXAD</name>
<accession>A0AAV2ZTM4</accession>
<evidence type="ECO:0000313" key="2">
    <source>
        <dbReference type="Proteomes" id="UP001181693"/>
    </source>
</evidence>
<protein>
    <submittedName>
        <fullName evidence="1">Uncharacterized protein</fullName>
    </submittedName>
</protein>
<dbReference type="Proteomes" id="UP001181693">
    <property type="component" value="Unassembled WGS sequence"/>
</dbReference>
<keyword evidence="2" id="KW-1185">Reference proteome</keyword>